<dbReference type="Gene3D" id="2.60.40.4070">
    <property type="match status" value="1"/>
</dbReference>
<dbReference type="SUPFAM" id="SSF50939">
    <property type="entry name" value="Sialidases"/>
    <property type="match status" value="1"/>
</dbReference>
<dbReference type="Gene3D" id="2.130.10.10">
    <property type="entry name" value="YVTN repeat-like/Quinoprotein amine dehydrogenase"/>
    <property type="match status" value="3"/>
</dbReference>
<evidence type="ECO:0000259" key="2">
    <source>
        <dbReference type="Pfam" id="PF15902"/>
    </source>
</evidence>
<dbReference type="EMBL" id="UINC01000488">
    <property type="protein sequence ID" value="SUZ56214.1"/>
    <property type="molecule type" value="Genomic_DNA"/>
</dbReference>
<sequence>MLGSLPQRFIAILGSMAIAATAGLSAQTLPSEQLTALQFRHIGVVGNRVASVAGVVGNPLVYYAGAASGGLWKTEDGGINWRAVFDDQDSHSVGALAVSTSDPEIVWAGTGEPHIRSNVTVGDGVYKSTDGGEHWEHMGLDATGRVSRIVIHPRNSDIVYVAALGHAHAPQEERGIYRTLDGGDTWEHVLFVDEDTGASSLIIDPNNPRVLFAGMWTVLVNTWGRESGGPGSGIFMSRDGGDTWTKLRGHGLPSLPVGKIDVCMSQADSRRIYALIETGDGVPWHGQETEDGELWRSDNGGYDWDLVNHSRDLGGRTAYYNNCRVFPDDENEVFFLTAALSRSYDGGLTYIQHQGLERPGGDYHDLWIDPENPDRLIIGNDQGIHVSVNRGKTYLTTEPPISQMYHVTVDNAVPYNVLGNRQDGPSYRGPSNTLYAARGGGPGPIPRGDWHQVGGGESGFATPDPIDSNIVWSSASGSGARGGIVVRHDERNRQFRSVEVWPESTGGWPAEELRYRFQWTFPLLVSPHDNNTIFVTSQHVHRTRNGGQSWDVISPDLTTNDKNRQGISGGLTPDNIGVEYCCVIYAFDESPAQQGVFYAGSNDGKVHVSRDDGGTWTDVTANLPDWPIDGVVRGIDASKWDPGKAYLAVEAHQVGDFTPYAYRTEDYGQSWTKITEGLADHVLSFTRSIQEDPVREGLLFLGTENRVYVSFDDGDHWQALVNNLPPSPMYGIVVQEHFNDLVIGTYGRGFWIMDDLTPLQQLTDDVRASSAYLLDPRDAYRFNSRTAPAAHTADMSIGENPPNAAYINYWLDTETAGSPVTIRVNDATGALVRTLTGTSVAGINRIFWDFQGEQSTPIRRRVPPLYADWVDYGPERVRIQDGLAVRHPPGTYTVTLEVGGEAFTQELNVLQDPNSDGTMENIRAQLSLHEEIRNDYDAAADAINRIEWLRRQLYDLVDVLQDQGSAVDLIESAGNLDSALITIEEDLMQLRTTGTGQDGVRYPAKVLGKLRHLSNSVNSADFSPTDQHGEVHLVLREILMNARVRLDDLVEDDLANFNRILAERGLNPLISED</sequence>
<dbReference type="PANTHER" id="PTHR43739:SF5">
    <property type="entry name" value="EXO-ALPHA-SIALIDASE"/>
    <property type="match status" value="1"/>
</dbReference>
<evidence type="ECO:0000256" key="1">
    <source>
        <dbReference type="ARBA" id="ARBA00022737"/>
    </source>
</evidence>
<dbReference type="InterPro" id="IPR036278">
    <property type="entry name" value="Sialidase_sf"/>
</dbReference>
<dbReference type="PANTHER" id="PTHR43739">
    <property type="entry name" value="XYLOGLUCANASE (EUROFUNG)"/>
    <property type="match status" value="1"/>
</dbReference>
<dbReference type="CDD" id="cd15482">
    <property type="entry name" value="Sialidase_non-viral"/>
    <property type="match status" value="1"/>
</dbReference>
<feature type="domain" description="Sortilin N-terminal" evidence="2">
    <location>
        <begin position="125"/>
        <end position="248"/>
    </location>
</feature>
<dbReference type="Pfam" id="PF15902">
    <property type="entry name" value="Sortilin-Vps10"/>
    <property type="match status" value="1"/>
</dbReference>
<organism evidence="3">
    <name type="scientific">marine metagenome</name>
    <dbReference type="NCBI Taxonomy" id="408172"/>
    <lineage>
        <taxon>unclassified sequences</taxon>
        <taxon>metagenomes</taxon>
        <taxon>ecological metagenomes</taxon>
    </lineage>
</organism>
<name>A0A381NQ22_9ZZZZ</name>
<keyword evidence="1" id="KW-0677">Repeat</keyword>
<gene>
    <name evidence="3" type="ORF">METZ01_LOCUS9068</name>
</gene>
<accession>A0A381NQ22</accession>
<dbReference type="InterPro" id="IPR052025">
    <property type="entry name" value="Xyloglucanase_GH74"/>
</dbReference>
<dbReference type="InterPro" id="IPR031778">
    <property type="entry name" value="Sortilin_N"/>
</dbReference>
<dbReference type="AlphaFoldDB" id="A0A381NQ22"/>
<evidence type="ECO:0000313" key="3">
    <source>
        <dbReference type="EMBL" id="SUZ56214.1"/>
    </source>
</evidence>
<dbReference type="InterPro" id="IPR015943">
    <property type="entry name" value="WD40/YVTN_repeat-like_dom_sf"/>
</dbReference>
<reference evidence="3" key="1">
    <citation type="submission" date="2018-05" db="EMBL/GenBank/DDBJ databases">
        <authorList>
            <person name="Lanie J.A."/>
            <person name="Ng W.-L."/>
            <person name="Kazmierczak K.M."/>
            <person name="Andrzejewski T.M."/>
            <person name="Davidsen T.M."/>
            <person name="Wayne K.J."/>
            <person name="Tettelin H."/>
            <person name="Glass J.I."/>
            <person name="Rusch D."/>
            <person name="Podicherti R."/>
            <person name="Tsui H.-C.T."/>
            <person name="Winkler M.E."/>
        </authorList>
    </citation>
    <scope>NUCLEOTIDE SEQUENCE</scope>
</reference>
<dbReference type="SUPFAM" id="SSF110296">
    <property type="entry name" value="Oligoxyloglucan reducing end-specific cellobiohydrolase"/>
    <property type="match status" value="1"/>
</dbReference>
<protein>
    <recommendedName>
        <fullName evidence="2">Sortilin N-terminal domain-containing protein</fullName>
    </recommendedName>
</protein>
<proteinExistence type="predicted"/>
<dbReference type="GO" id="GO:0010411">
    <property type="term" value="P:xyloglucan metabolic process"/>
    <property type="evidence" value="ECO:0007669"/>
    <property type="project" value="TreeGrafter"/>
</dbReference>